<keyword evidence="3" id="KW-1185">Reference proteome</keyword>
<feature type="compositionally biased region" description="Gly residues" evidence="1">
    <location>
        <begin position="237"/>
        <end position="257"/>
    </location>
</feature>
<sequence>MAITDNTFTPEELTAAVAANPALKDHLVGAVKTAGYVARTAQEEESFIGEKTKSLYDGLDKDIFDTSGIAKLPTEKTYDYAKRTIGSLKTSIMEATTPLQTKIADLEKAIADGNGNETMKAQLEALQKREETYQSDIKDRDAKLFEKDVMLDLRDGLRGIKLNEALPAGLRKLAVDNATACIVAMARPQKNADQTETVVYLGADGKVALNKENQSATAADLLAELLTEVIDAGHGGAGGGAGSAGGSGGAGGAGGGRKAVPTSLPATVKTQGQLIDYLKEFSVTDGTDDYDKAWDALGGDKLPLR</sequence>
<gene>
    <name evidence="2" type="ORF">GCM10022406_25590</name>
</gene>
<organism evidence="2 3">
    <name type="scientific">Hymenobacter algoricola</name>
    <dbReference type="NCBI Taxonomy" id="486267"/>
    <lineage>
        <taxon>Bacteria</taxon>
        <taxon>Pseudomonadati</taxon>
        <taxon>Bacteroidota</taxon>
        <taxon>Cytophagia</taxon>
        <taxon>Cytophagales</taxon>
        <taxon>Hymenobacteraceae</taxon>
        <taxon>Hymenobacter</taxon>
    </lineage>
</organism>
<evidence type="ECO:0000256" key="1">
    <source>
        <dbReference type="SAM" id="MobiDB-lite"/>
    </source>
</evidence>
<evidence type="ECO:0000313" key="2">
    <source>
        <dbReference type="EMBL" id="GAA3940473.1"/>
    </source>
</evidence>
<protein>
    <submittedName>
        <fullName evidence="2">Uncharacterized protein</fullName>
    </submittedName>
</protein>
<proteinExistence type="predicted"/>
<accession>A0ABP7NBG3</accession>
<feature type="region of interest" description="Disordered" evidence="1">
    <location>
        <begin position="237"/>
        <end position="259"/>
    </location>
</feature>
<evidence type="ECO:0000313" key="3">
    <source>
        <dbReference type="Proteomes" id="UP001499909"/>
    </source>
</evidence>
<dbReference type="EMBL" id="BAABDH010000041">
    <property type="protein sequence ID" value="GAA3940473.1"/>
    <property type="molecule type" value="Genomic_DNA"/>
</dbReference>
<comment type="caution">
    <text evidence="2">The sequence shown here is derived from an EMBL/GenBank/DDBJ whole genome shotgun (WGS) entry which is preliminary data.</text>
</comment>
<dbReference type="RefSeq" id="WP_345114443.1">
    <property type="nucleotide sequence ID" value="NZ_BAABDH010000041.1"/>
</dbReference>
<reference evidence="3" key="1">
    <citation type="journal article" date="2019" name="Int. J. Syst. Evol. Microbiol.">
        <title>The Global Catalogue of Microorganisms (GCM) 10K type strain sequencing project: providing services to taxonomists for standard genome sequencing and annotation.</title>
        <authorList>
            <consortium name="The Broad Institute Genomics Platform"/>
            <consortium name="The Broad Institute Genome Sequencing Center for Infectious Disease"/>
            <person name="Wu L."/>
            <person name="Ma J."/>
        </authorList>
    </citation>
    <scope>NUCLEOTIDE SEQUENCE [LARGE SCALE GENOMIC DNA]</scope>
    <source>
        <strain evidence="3">JCM 17214</strain>
    </source>
</reference>
<name>A0ABP7NBG3_9BACT</name>
<dbReference type="Proteomes" id="UP001499909">
    <property type="component" value="Unassembled WGS sequence"/>
</dbReference>